<dbReference type="EMBL" id="FMSV02000344">
    <property type="protein sequence ID" value="SEH05539.1"/>
    <property type="molecule type" value="Genomic_DNA"/>
</dbReference>
<accession>A0A1H6F898</accession>
<reference evidence="1 2" key="1">
    <citation type="submission" date="2016-10" db="EMBL/GenBank/DDBJ databases">
        <authorList>
            <person name="de Groot N.N."/>
        </authorList>
    </citation>
    <scope>NUCLEOTIDE SEQUENCE [LARGE SCALE GENOMIC DNA]</scope>
    <source>
        <strain evidence="1">MBHS1</strain>
    </source>
</reference>
<dbReference type="Proteomes" id="UP000236724">
    <property type="component" value="Unassembled WGS sequence"/>
</dbReference>
<gene>
    <name evidence="1" type="ORF">MBHS_01393</name>
</gene>
<protein>
    <submittedName>
        <fullName evidence="1">Uncharacterized protein</fullName>
    </submittedName>
</protein>
<name>A0A1H6F898_9GAMM</name>
<organism evidence="1 2">
    <name type="scientific">Candidatus Venteria ishoeyi</name>
    <dbReference type="NCBI Taxonomy" id="1899563"/>
    <lineage>
        <taxon>Bacteria</taxon>
        <taxon>Pseudomonadati</taxon>
        <taxon>Pseudomonadota</taxon>
        <taxon>Gammaproteobacteria</taxon>
        <taxon>Thiotrichales</taxon>
        <taxon>Thiotrichaceae</taxon>
        <taxon>Venteria</taxon>
    </lineage>
</organism>
<dbReference type="AlphaFoldDB" id="A0A1H6F898"/>
<keyword evidence="2" id="KW-1185">Reference proteome</keyword>
<evidence type="ECO:0000313" key="1">
    <source>
        <dbReference type="EMBL" id="SEH05539.1"/>
    </source>
</evidence>
<evidence type="ECO:0000313" key="2">
    <source>
        <dbReference type="Proteomes" id="UP000236724"/>
    </source>
</evidence>
<proteinExistence type="predicted"/>
<sequence length="88" mass="9547">MKEIDIANGESGLSARLKLNRNFGKSGEYSAGQAYAVDEITAHEGVFISAFRRVQGNNLTSRHYIGVPQAALQIMQALQAAVMQTHTP</sequence>